<keyword evidence="6" id="KW-0862">Zinc</keyword>
<evidence type="ECO:0000256" key="3">
    <source>
        <dbReference type="ARBA" id="ARBA00022670"/>
    </source>
</evidence>
<dbReference type="GO" id="GO:0004222">
    <property type="term" value="F:metalloendopeptidase activity"/>
    <property type="evidence" value="ECO:0007669"/>
    <property type="project" value="TreeGrafter"/>
</dbReference>
<dbReference type="SUPFAM" id="SSF51261">
    <property type="entry name" value="Duplicated hybrid motif"/>
    <property type="match status" value="1"/>
</dbReference>
<dbReference type="GO" id="GO:0006508">
    <property type="term" value="P:proteolysis"/>
    <property type="evidence" value="ECO:0007669"/>
    <property type="project" value="UniProtKB-KW"/>
</dbReference>
<feature type="domain" description="M23ase beta-sheet core" evidence="9">
    <location>
        <begin position="326"/>
        <end position="421"/>
    </location>
</feature>
<keyword evidence="12" id="KW-1185">Reference proteome</keyword>
<keyword evidence="7" id="KW-0482">Metalloprotease</keyword>
<evidence type="ECO:0000313" key="12">
    <source>
        <dbReference type="Proteomes" id="UP001226020"/>
    </source>
</evidence>
<dbReference type="GO" id="GO:0030313">
    <property type="term" value="C:cell envelope"/>
    <property type="evidence" value="ECO:0007669"/>
    <property type="project" value="UniProtKB-SubCell"/>
</dbReference>
<dbReference type="InterPro" id="IPR050570">
    <property type="entry name" value="Cell_wall_metabolism_enzyme"/>
</dbReference>
<name>A0AAW8CHG5_9PAST</name>
<dbReference type="FunFam" id="2.70.70.10:FF:000002">
    <property type="entry name" value="Murein DD-endopeptidase MepM"/>
    <property type="match status" value="1"/>
</dbReference>
<evidence type="ECO:0000256" key="5">
    <source>
        <dbReference type="ARBA" id="ARBA00022801"/>
    </source>
</evidence>
<evidence type="ECO:0000256" key="2">
    <source>
        <dbReference type="ARBA" id="ARBA00004196"/>
    </source>
</evidence>
<reference evidence="11 12" key="1">
    <citation type="journal article" date="2023" name="Front. Microbiol.">
        <title>Phylogeography and host specificity of Pasteurellaceae pathogenic to sea-farmed fish in the north-east Atlantic.</title>
        <authorList>
            <person name="Gulla S."/>
            <person name="Colquhoun D.J."/>
            <person name="Olsen A.B."/>
            <person name="Spilsberg B."/>
            <person name="Lagesen K."/>
            <person name="Aakesson C.P."/>
            <person name="Strom S."/>
            <person name="Manji F."/>
            <person name="Birkbeck T.H."/>
            <person name="Nilsen H.K."/>
        </authorList>
    </citation>
    <scope>NUCLEOTIDE SEQUENCE [LARGE SCALE GENOMIC DNA]</scope>
    <source>
        <strain evidence="11 12">NVIB3131</strain>
    </source>
</reference>
<protein>
    <submittedName>
        <fullName evidence="11">Peptidoglycan DD-metalloendopeptidase family protein</fullName>
    </submittedName>
</protein>
<dbReference type="InterPro" id="IPR011055">
    <property type="entry name" value="Dup_hybrid_motif"/>
</dbReference>
<gene>
    <name evidence="11" type="ORF">QJU57_06195</name>
</gene>
<comment type="caution">
    <text evidence="11">The sequence shown here is derived from an EMBL/GenBank/DDBJ whole genome shotgun (WGS) entry which is preliminary data.</text>
</comment>
<feature type="transmembrane region" description="Helical" evidence="8">
    <location>
        <begin position="20"/>
        <end position="37"/>
    </location>
</feature>
<dbReference type="PANTHER" id="PTHR21666">
    <property type="entry name" value="PEPTIDASE-RELATED"/>
    <property type="match status" value="1"/>
</dbReference>
<dbReference type="EMBL" id="JASAXT010000009">
    <property type="protein sequence ID" value="MDP8148663.1"/>
    <property type="molecule type" value="Genomic_DNA"/>
</dbReference>
<comment type="cofactor">
    <cofactor evidence="1">
        <name>Zn(2+)</name>
        <dbReference type="ChEBI" id="CHEBI:29105"/>
    </cofactor>
</comment>
<evidence type="ECO:0000256" key="4">
    <source>
        <dbReference type="ARBA" id="ARBA00022723"/>
    </source>
</evidence>
<keyword evidence="8" id="KW-0812">Transmembrane</keyword>
<evidence type="ECO:0000259" key="10">
    <source>
        <dbReference type="Pfam" id="PF19425"/>
    </source>
</evidence>
<keyword evidence="8" id="KW-0472">Membrane</keyword>
<dbReference type="Gene3D" id="3.10.450.350">
    <property type="match status" value="2"/>
</dbReference>
<evidence type="ECO:0000256" key="7">
    <source>
        <dbReference type="ARBA" id="ARBA00023049"/>
    </source>
</evidence>
<dbReference type="RefSeq" id="WP_306351611.1">
    <property type="nucleotide sequence ID" value="NZ_JASAWV010000017.1"/>
</dbReference>
<proteinExistence type="predicted"/>
<comment type="subcellular location">
    <subcellularLocation>
        <location evidence="2">Cell envelope</location>
    </subcellularLocation>
</comment>
<dbReference type="Gene3D" id="2.70.70.10">
    <property type="entry name" value="Glucose Permease (Domain IIA)"/>
    <property type="match status" value="1"/>
</dbReference>
<evidence type="ECO:0000256" key="1">
    <source>
        <dbReference type="ARBA" id="ARBA00001947"/>
    </source>
</evidence>
<dbReference type="Pfam" id="PF19425">
    <property type="entry name" value="Csd3_N2"/>
    <property type="match status" value="1"/>
</dbReference>
<organism evidence="11 12">
    <name type="scientific">Phocoenobacter atlanticus subsp. atlanticus</name>
    <dbReference type="NCBI Taxonomy" id="3061285"/>
    <lineage>
        <taxon>Bacteria</taxon>
        <taxon>Pseudomonadati</taxon>
        <taxon>Pseudomonadota</taxon>
        <taxon>Gammaproteobacteria</taxon>
        <taxon>Pasteurellales</taxon>
        <taxon>Pasteurellaceae</taxon>
        <taxon>Phocoenobacter</taxon>
        <taxon>Phocoenobacter atlanticus</taxon>
    </lineage>
</organism>
<dbReference type="GO" id="GO:0046872">
    <property type="term" value="F:metal ion binding"/>
    <property type="evidence" value="ECO:0007669"/>
    <property type="project" value="UniProtKB-KW"/>
</dbReference>
<evidence type="ECO:0000259" key="9">
    <source>
        <dbReference type="Pfam" id="PF01551"/>
    </source>
</evidence>
<evidence type="ECO:0000256" key="6">
    <source>
        <dbReference type="ARBA" id="ARBA00022833"/>
    </source>
</evidence>
<dbReference type="CDD" id="cd12797">
    <property type="entry name" value="M23_peptidase"/>
    <property type="match status" value="1"/>
</dbReference>
<dbReference type="Proteomes" id="UP001226020">
    <property type="component" value="Unassembled WGS sequence"/>
</dbReference>
<dbReference type="PANTHER" id="PTHR21666:SF292">
    <property type="entry name" value="MUREIN DD-ENDOPEPTIDASE MEPM"/>
    <property type="match status" value="1"/>
</dbReference>
<keyword evidence="4" id="KW-0479">Metal-binding</keyword>
<dbReference type="InterPro" id="IPR016047">
    <property type="entry name" value="M23ase_b-sheet_dom"/>
</dbReference>
<feature type="domain" description="Csd3-like second N-terminal" evidence="10">
    <location>
        <begin position="191"/>
        <end position="314"/>
    </location>
</feature>
<dbReference type="Pfam" id="PF01551">
    <property type="entry name" value="Peptidase_M23"/>
    <property type="match status" value="1"/>
</dbReference>
<sequence length="455" mass="52348">MKYIILAAERKKRKQRKRWIIFFAVFFLLSLSIFFAFKKQDQDIVIQEQAIISSDDIFVNESLIVQVIDISDELVKETIPISEDLVGTGVVTEGVNSPLENNSDPEEFDYTVKVGETLNDVFEQFGLDQSISKDLIKKYPKLSHLKSKQQIYLVVENNKLKHMSWFVSEKEEHIFDREKDGDYSYKEILKKGVWKKELLKGEIEGNLSVSLQKLGISLRQISQLATGLKPQLSLKRLRKGDEFVVLANCEYVDNKRITVGEIEGFRLTRGKEDYYAIKATNGRYYGKNGAVQNKTKFSRYPLRFKPRVTSRFNPYRRHPITRRVRPHKGVDFGVKTGTLVIAPADGIVSVVAYQRRGAGKYIKIQHNKKYATVYMHLSRQLVKRGQRVKKGQRIGYSGNTGRSTGPHLHYEFHINGRAVNPMTVRLPGVNANSTMSNKERKIFLAKAKRIIKKLK</sequence>
<evidence type="ECO:0000313" key="11">
    <source>
        <dbReference type="EMBL" id="MDP8148663.1"/>
    </source>
</evidence>
<accession>A0AAW8CHG5</accession>
<keyword evidence="3" id="KW-0645">Protease</keyword>
<evidence type="ECO:0000256" key="8">
    <source>
        <dbReference type="SAM" id="Phobius"/>
    </source>
</evidence>
<dbReference type="AlphaFoldDB" id="A0AAW8CHG5"/>
<keyword evidence="5" id="KW-0378">Hydrolase</keyword>
<dbReference type="InterPro" id="IPR045834">
    <property type="entry name" value="Csd3_N2"/>
</dbReference>
<keyword evidence="8" id="KW-1133">Transmembrane helix</keyword>